<sequence length="99" mass="11371">MSDTTATTPFSETTLLRFARGNRLQYDRVREQWFIQAPERAFIADPNAAEVLQLIDGKRTLGAITDKLHQKFNAPREVILRDTLRLTQELTDKQVLTVV</sequence>
<accession>A0A252A2B5</accession>
<comment type="subunit">
    <text evidence="2">Monomer. Interacts with PqqE.</text>
</comment>
<evidence type="ECO:0000313" key="4">
    <source>
        <dbReference type="EMBL" id="OUI81949.1"/>
    </source>
</evidence>
<dbReference type="RefSeq" id="WP_086552271.1">
    <property type="nucleotide sequence ID" value="NZ_JAMZAE010000001.1"/>
</dbReference>
<dbReference type="EMBL" id="JOMO01000021">
    <property type="protein sequence ID" value="OUI81949.1"/>
    <property type="molecule type" value="Genomic_DNA"/>
</dbReference>
<dbReference type="InterPro" id="IPR041881">
    <property type="entry name" value="PqqD_sf"/>
</dbReference>
<dbReference type="InterPro" id="IPR022479">
    <property type="entry name" value="PqqD_bac"/>
</dbReference>
<proteinExistence type="predicted"/>
<evidence type="ECO:0000256" key="3">
    <source>
        <dbReference type="ARBA" id="ARBA00022905"/>
    </source>
</evidence>
<comment type="caution">
    <text evidence="4">The sequence shown here is derived from an EMBL/GenBank/DDBJ whole genome shotgun (WGS) entry which is preliminary data.</text>
</comment>
<gene>
    <name evidence="4" type="ORF">HK12_04530</name>
</gene>
<organism evidence="4 5">
    <name type="scientific">Acetobacter orientalis</name>
    <dbReference type="NCBI Taxonomy" id="146474"/>
    <lineage>
        <taxon>Bacteria</taxon>
        <taxon>Pseudomonadati</taxon>
        <taxon>Pseudomonadota</taxon>
        <taxon>Alphaproteobacteria</taxon>
        <taxon>Acetobacterales</taxon>
        <taxon>Acetobacteraceae</taxon>
        <taxon>Acetobacter</taxon>
    </lineage>
</organism>
<name>A0A252A2B5_9PROT</name>
<dbReference type="GO" id="GO:0048038">
    <property type="term" value="F:quinone binding"/>
    <property type="evidence" value="ECO:0007669"/>
    <property type="project" value="InterPro"/>
</dbReference>
<dbReference type="InterPro" id="IPR008792">
    <property type="entry name" value="PQQD"/>
</dbReference>
<evidence type="ECO:0000256" key="2">
    <source>
        <dbReference type="ARBA" id="ARBA00011741"/>
    </source>
</evidence>
<reference evidence="4 5" key="1">
    <citation type="submission" date="2014-06" db="EMBL/GenBank/DDBJ databases">
        <authorList>
            <person name="Ju J."/>
            <person name="Zhang J."/>
        </authorList>
    </citation>
    <scope>NUCLEOTIDE SEQUENCE [LARGE SCALE GENOMIC DNA]</scope>
    <source>
        <strain evidence="4">DmW_045</strain>
    </source>
</reference>
<evidence type="ECO:0000313" key="5">
    <source>
        <dbReference type="Proteomes" id="UP000194639"/>
    </source>
</evidence>
<dbReference type="NCBIfam" id="TIGR03859">
    <property type="entry name" value="PQQ_PqqD"/>
    <property type="match status" value="1"/>
</dbReference>
<protein>
    <submittedName>
        <fullName evidence="4">Pyrroloquinoline quinone biosynthesis protein PqqD</fullName>
    </submittedName>
</protein>
<dbReference type="UniPathway" id="UPA00539"/>
<dbReference type="Pfam" id="PF05402">
    <property type="entry name" value="PqqD"/>
    <property type="match status" value="1"/>
</dbReference>
<dbReference type="Gene3D" id="1.10.10.1150">
    <property type="entry name" value="Coenzyme PQQ synthesis protein D (PqqD)"/>
    <property type="match status" value="1"/>
</dbReference>
<evidence type="ECO:0000256" key="1">
    <source>
        <dbReference type="ARBA" id="ARBA00004886"/>
    </source>
</evidence>
<keyword evidence="3" id="KW-0884">PQQ biosynthesis</keyword>
<dbReference type="AlphaFoldDB" id="A0A252A2B5"/>
<comment type="pathway">
    <text evidence="1">Cofactor biosynthesis; pyrroloquinoline quinone biosynthesis.</text>
</comment>
<dbReference type="GO" id="GO:0018189">
    <property type="term" value="P:pyrroloquinoline quinone biosynthetic process"/>
    <property type="evidence" value="ECO:0007669"/>
    <property type="project" value="UniProtKB-UniPathway"/>
</dbReference>
<dbReference type="Proteomes" id="UP000194639">
    <property type="component" value="Unassembled WGS sequence"/>
</dbReference>